<sequence>MVQTVLKILIDGQEIETGFLGRKGTFVNATVNKGLNKHSTCTVELFHVAGDRPAVEKWIGRSLVLESNDGTKFFEGFLRGADLTYHANGGFRVVLDGASQSVKLEVAASYFYYGTTSVASVAQQIAGRTGIAASVSGGQQNSTLDLVQWDETDWNFLLRLCADQGLYINPTATGIEIAQGFQTAGPTLTWGSDLNTGLVEFRLKGMLASAKIDGSHYDFSQSVSQNFKSLQKQPSLSSGASGFTSAVLQQSAQILPAAYRGRRNRSKTVSEYQQAIENQAEWSAASGLLCEGLSQCETLQPGQKIQVSGVEAASGEFYLLTVTHSWSTEGYENRFTCTPWSGWYTSELHPKPCVSGVYSARVVDIDDPNRHGQVRVRYYWQDEGETGWIRHSALYAGADRGFLFRPEVGDEVLVAFEDCDPERPVIIGSVWNGVDNTPNEDFWGGETHSNDIKRIVTKSGHRISMVDKDGEEAIAIATPRNAKLLMLERAAETGRPAIVLSVEHGDLIFNAPDGRIHFNAKYWSREVGE</sequence>
<dbReference type="Pfam" id="PF04717">
    <property type="entry name" value="Phage_base_V"/>
    <property type="match status" value="1"/>
</dbReference>
<feature type="domain" description="Gp5/Type VI secretion system Vgr protein OB-fold" evidence="1">
    <location>
        <begin position="358"/>
        <end position="431"/>
    </location>
</feature>
<dbReference type="HOGENOM" id="CLU_517555_0_0_0"/>
<proteinExistence type="predicted"/>
<dbReference type="Gene3D" id="2.40.50.230">
    <property type="entry name" value="Gp5 N-terminal domain"/>
    <property type="match status" value="1"/>
</dbReference>
<evidence type="ECO:0000313" key="2">
    <source>
        <dbReference type="EMBL" id="AEU36267.1"/>
    </source>
</evidence>
<dbReference type="Pfam" id="PF05954">
    <property type="entry name" value="Phage_GPD"/>
    <property type="match status" value="1"/>
</dbReference>
<dbReference type="SUPFAM" id="SSF69279">
    <property type="entry name" value="Phage tail proteins"/>
    <property type="match status" value="2"/>
</dbReference>
<evidence type="ECO:0000259" key="1">
    <source>
        <dbReference type="Pfam" id="PF04717"/>
    </source>
</evidence>
<dbReference type="EMBL" id="CP003130">
    <property type="protein sequence ID" value="AEU36267.1"/>
    <property type="molecule type" value="Genomic_DNA"/>
</dbReference>
<reference evidence="2 3" key="1">
    <citation type="submission" date="2011-11" db="EMBL/GenBank/DDBJ databases">
        <title>Complete sequence of Granulicella mallensis MP5ACTX8.</title>
        <authorList>
            <consortium name="US DOE Joint Genome Institute"/>
            <person name="Lucas S."/>
            <person name="Copeland A."/>
            <person name="Lapidus A."/>
            <person name="Cheng J.-F."/>
            <person name="Goodwin L."/>
            <person name="Pitluck S."/>
            <person name="Peters L."/>
            <person name="Lu M."/>
            <person name="Detter J.C."/>
            <person name="Han C."/>
            <person name="Tapia R."/>
            <person name="Land M."/>
            <person name="Hauser L."/>
            <person name="Kyrpides N."/>
            <person name="Ivanova N."/>
            <person name="Mikhailova N."/>
            <person name="Pagani I."/>
            <person name="Rawat S."/>
            <person name="Mannisto M."/>
            <person name="Haggblom M."/>
            <person name="Woyke T."/>
        </authorList>
    </citation>
    <scope>NUCLEOTIDE SEQUENCE [LARGE SCALE GENOMIC DNA]</scope>
    <source>
        <strain evidence="3">ATCC BAA-1857 / DSM 23137 / MP5ACTX8</strain>
    </source>
</reference>
<dbReference type="Proteomes" id="UP000007113">
    <property type="component" value="Chromosome"/>
</dbReference>
<dbReference type="KEGG" id="gma:AciX8_1936"/>
<dbReference type="SUPFAM" id="SSF69349">
    <property type="entry name" value="Phage fibre proteins"/>
    <property type="match status" value="1"/>
</dbReference>
<dbReference type="InterPro" id="IPR006531">
    <property type="entry name" value="Gp5/Vgr_OB"/>
</dbReference>
<dbReference type="SUPFAM" id="SSF69255">
    <property type="entry name" value="gp5 N-terminal domain-like"/>
    <property type="match status" value="1"/>
</dbReference>
<dbReference type="STRING" id="682795.AciX8_1936"/>
<evidence type="ECO:0000313" key="3">
    <source>
        <dbReference type="Proteomes" id="UP000007113"/>
    </source>
</evidence>
<protein>
    <submittedName>
        <fullName evidence="2">Rhs element Vgr protein</fullName>
    </submittedName>
</protein>
<name>G8NS59_GRAMM</name>
<gene>
    <name evidence="2" type="ordered locus">AciX8_1936</name>
</gene>
<organism evidence="2 3">
    <name type="scientific">Granulicella mallensis (strain ATCC BAA-1857 / DSM 23137 / MP5ACTX8)</name>
    <dbReference type="NCBI Taxonomy" id="682795"/>
    <lineage>
        <taxon>Bacteria</taxon>
        <taxon>Pseudomonadati</taxon>
        <taxon>Acidobacteriota</taxon>
        <taxon>Terriglobia</taxon>
        <taxon>Terriglobales</taxon>
        <taxon>Acidobacteriaceae</taxon>
        <taxon>Granulicella</taxon>
    </lineage>
</organism>
<dbReference type="RefSeq" id="WP_014265146.1">
    <property type="nucleotide sequence ID" value="NC_016631.1"/>
</dbReference>
<accession>G8NS59</accession>
<keyword evidence="3" id="KW-1185">Reference proteome</keyword>
<dbReference type="InterPro" id="IPR037026">
    <property type="entry name" value="Vgr_OB-fold_dom_sf"/>
</dbReference>
<dbReference type="AlphaFoldDB" id="G8NS59"/>
<dbReference type="eggNOG" id="COG3501">
    <property type="taxonomic scope" value="Bacteria"/>
</dbReference>